<proteinExistence type="inferred from homology"/>
<name>A0ABS1V7D3_9PROT</name>
<dbReference type="CDD" id="cd13578">
    <property type="entry name" value="PBP2_Bug27"/>
    <property type="match status" value="1"/>
</dbReference>
<dbReference type="RefSeq" id="WP_202827321.1">
    <property type="nucleotide sequence ID" value="NZ_JAEUXJ010000009.1"/>
</dbReference>
<comment type="caution">
    <text evidence="2">The sequence shown here is derived from an EMBL/GenBank/DDBJ whole genome shotgun (WGS) entry which is preliminary data.</text>
</comment>
<comment type="similarity">
    <text evidence="1">Belongs to the UPF0065 (bug) family.</text>
</comment>
<dbReference type="Gene3D" id="3.40.190.10">
    <property type="entry name" value="Periplasmic binding protein-like II"/>
    <property type="match status" value="1"/>
</dbReference>
<accession>A0ABS1V7D3</accession>
<dbReference type="EMBL" id="JAEUXJ010000009">
    <property type="protein sequence ID" value="MBL6457576.1"/>
    <property type="molecule type" value="Genomic_DNA"/>
</dbReference>
<dbReference type="SUPFAM" id="SSF53850">
    <property type="entry name" value="Periplasmic binding protein-like II"/>
    <property type="match status" value="1"/>
</dbReference>
<dbReference type="Pfam" id="PF03401">
    <property type="entry name" value="TctC"/>
    <property type="match status" value="1"/>
</dbReference>
<reference evidence="2 3" key="1">
    <citation type="submission" date="2021-01" db="EMBL/GenBank/DDBJ databases">
        <title>Belnapia mucosa sp. nov. and Belnapia arida sp. nov., isolated from the Tabernas Desert (Almeria, Spain).</title>
        <authorList>
            <person name="Molina-Menor E."/>
            <person name="Vidal-Verdu A."/>
            <person name="Calonge A."/>
            <person name="Satari L."/>
            <person name="Pereto Magraner J."/>
            <person name="Porcar Miralles M."/>
        </authorList>
    </citation>
    <scope>NUCLEOTIDE SEQUENCE [LARGE SCALE GENOMIC DNA]</scope>
    <source>
        <strain evidence="2 3">T6</strain>
    </source>
</reference>
<evidence type="ECO:0000256" key="1">
    <source>
        <dbReference type="ARBA" id="ARBA00006987"/>
    </source>
</evidence>
<evidence type="ECO:0000313" key="3">
    <source>
        <dbReference type="Proteomes" id="UP000606490"/>
    </source>
</evidence>
<dbReference type="InterPro" id="IPR005064">
    <property type="entry name" value="BUG"/>
</dbReference>
<protein>
    <submittedName>
        <fullName evidence="2">Tripartite tricarboxylate transporter substrate binding protein</fullName>
    </submittedName>
</protein>
<sequence length="321" mass="33081">MLGGRRGLLLGGLAAPVLARAQRFPDRPLRLIVPFAPGGASDLVARILAEPMAEALGQPVVVDNRPGAGGNLGAELAARAAPDGQTLLLGAPGALTVNPHLYPSLPFDPRRDFAPISQVFSTDHAVVVHPGIPAATLPDFIALLRARPRQLAYASAGTGATTHLFGELFRMQAGVEILHIPYRGSGPAVADLVAGTVQAMFDQLPSSIGHVQAGRLRALATTGARRNALLPAVPTAAEAGMPDYGVTSWNALLVPAGTPAPVVARLNAVVGAALDLPAVRQRMAPLGAEPAAGTPEALAALLAAETERWGRVVREARITVQ</sequence>
<gene>
    <name evidence="2" type="ORF">JMJ55_19770</name>
</gene>
<dbReference type="InterPro" id="IPR042100">
    <property type="entry name" value="Bug_dom1"/>
</dbReference>
<dbReference type="Proteomes" id="UP000606490">
    <property type="component" value="Unassembled WGS sequence"/>
</dbReference>
<dbReference type="PANTHER" id="PTHR42928:SF5">
    <property type="entry name" value="BLR1237 PROTEIN"/>
    <property type="match status" value="1"/>
</dbReference>
<evidence type="ECO:0000313" key="2">
    <source>
        <dbReference type="EMBL" id="MBL6457576.1"/>
    </source>
</evidence>
<organism evidence="2 3">
    <name type="scientific">Belnapia mucosa</name>
    <dbReference type="NCBI Taxonomy" id="2804532"/>
    <lineage>
        <taxon>Bacteria</taxon>
        <taxon>Pseudomonadati</taxon>
        <taxon>Pseudomonadota</taxon>
        <taxon>Alphaproteobacteria</taxon>
        <taxon>Acetobacterales</taxon>
        <taxon>Roseomonadaceae</taxon>
        <taxon>Belnapia</taxon>
    </lineage>
</organism>
<dbReference type="PANTHER" id="PTHR42928">
    <property type="entry name" value="TRICARBOXYLATE-BINDING PROTEIN"/>
    <property type="match status" value="1"/>
</dbReference>
<dbReference type="PIRSF" id="PIRSF017082">
    <property type="entry name" value="YflP"/>
    <property type="match status" value="1"/>
</dbReference>
<dbReference type="Gene3D" id="3.40.190.150">
    <property type="entry name" value="Bordetella uptake gene, domain 1"/>
    <property type="match status" value="1"/>
</dbReference>
<keyword evidence="3" id="KW-1185">Reference proteome</keyword>